<gene>
    <name evidence="4" type="ORF">JFN93_07535</name>
</gene>
<dbReference type="Gene3D" id="3.60.21.10">
    <property type="match status" value="1"/>
</dbReference>
<evidence type="ECO:0000256" key="1">
    <source>
        <dbReference type="ARBA" id="ARBA00023014"/>
    </source>
</evidence>
<keyword evidence="1" id="KW-0408">Iron</keyword>
<evidence type="ECO:0000256" key="2">
    <source>
        <dbReference type="SAM" id="SignalP"/>
    </source>
</evidence>
<feature type="domain" description="Calcineurin-like phosphoesterase" evidence="3">
    <location>
        <begin position="42"/>
        <end position="230"/>
    </location>
</feature>
<dbReference type="Pfam" id="PF00149">
    <property type="entry name" value="Metallophos"/>
    <property type="match status" value="1"/>
</dbReference>
<dbReference type="PANTHER" id="PTHR43143">
    <property type="entry name" value="METALLOPHOSPHOESTERASE, CALCINEURIN SUPERFAMILY"/>
    <property type="match status" value="1"/>
</dbReference>
<comment type="caution">
    <text evidence="4">The sequence shown here is derived from an EMBL/GenBank/DDBJ whole genome shotgun (WGS) entry which is preliminary data.</text>
</comment>
<sequence>MPKVNRRDFMRLMGLGTIGGAVFMSSGASAMPGKKETGDFYFLQLTDTHWGFSDPKVNPDFKGTLLKAVRQVNALKLQPDFIMFTGDLTHTTEDAAERKRRLLEFREVIKHLKVKRLMFIPGEHDASLDNGAVFKEVFGPTHYSFEHRGVHFLALDNVSDPSGSLGEAQLNWLGGELKKLDADARIVVFTHRPLFDLYPQWEWATPDGAKALELLAPFNNVTVFYGHIHQINAHVTGRIQHFSSKGLMYPLPAPGSQPKRAPVPWNPAIPYRGMGFRQVQTDLKDGEYVITETPLHRG</sequence>
<accession>A0A8J7JCI7</accession>
<feature type="signal peptide" evidence="2">
    <location>
        <begin position="1"/>
        <end position="30"/>
    </location>
</feature>
<dbReference type="EMBL" id="JAEMHM010000005">
    <property type="protein sequence ID" value="MBJ6724553.1"/>
    <property type="molecule type" value="Genomic_DNA"/>
</dbReference>
<dbReference type="InterPro" id="IPR051918">
    <property type="entry name" value="STPP_CPPED1"/>
</dbReference>
<dbReference type="InterPro" id="IPR006311">
    <property type="entry name" value="TAT_signal"/>
</dbReference>
<dbReference type="PROSITE" id="PS51318">
    <property type="entry name" value="TAT"/>
    <property type="match status" value="1"/>
</dbReference>
<keyword evidence="1" id="KW-0411">Iron-sulfur</keyword>
<keyword evidence="5" id="KW-1185">Reference proteome</keyword>
<name>A0A8J7JCI7_9BACT</name>
<dbReference type="GO" id="GO:0051536">
    <property type="term" value="F:iron-sulfur cluster binding"/>
    <property type="evidence" value="ECO:0007669"/>
    <property type="project" value="UniProtKB-KW"/>
</dbReference>
<dbReference type="InterPro" id="IPR029052">
    <property type="entry name" value="Metallo-depent_PP-like"/>
</dbReference>
<dbReference type="Proteomes" id="UP000636888">
    <property type="component" value="Unassembled WGS sequence"/>
</dbReference>
<organism evidence="4 5">
    <name type="scientific">Geomesophilobacter sediminis</name>
    <dbReference type="NCBI Taxonomy" id="2798584"/>
    <lineage>
        <taxon>Bacteria</taxon>
        <taxon>Pseudomonadati</taxon>
        <taxon>Thermodesulfobacteriota</taxon>
        <taxon>Desulfuromonadia</taxon>
        <taxon>Geobacterales</taxon>
        <taxon>Geobacteraceae</taxon>
        <taxon>Geomesophilobacter</taxon>
    </lineage>
</organism>
<feature type="chain" id="PRO_5035297705" evidence="2">
    <location>
        <begin position="31"/>
        <end position="298"/>
    </location>
</feature>
<keyword evidence="1" id="KW-0479">Metal-binding</keyword>
<evidence type="ECO:0000259" key="3">
    <source>
        <dbReference type="Pfam" id="PF00149"/>
    </source>
</evidence>
<dbReference type="SUPFAM" id="SSF56300">
    <property type="entry name" value="Metallo-dependent phosphatases"/>
    <property type="match status" value="1"/>
</dbReference>
<dbReference type="RefSeq" id="WP_199383393.1">
    <property type="nucleotide sequence ID" value="NZ_JAEMHM010000005.1"/>
</dbReference>
<dbReference type="InterPro" id="IPR004843">
    <property type="entry name" value="Calcineurin-like_PHP"/>
</dbReference>
<dbReference type="PANTHER" id="PTHR43143:SF1">
    <property type="entry name" value="SERINE_THREONINE-PROTEIN PHOSPHATASE CPPED1"/>
    <property type="match status" value="1"/>
</dbReference>
<evidence type="ECO:0000313" key="4">
    <source>
        <dbReference type="EMBL" id="MBJ6724553.1"/>
    </source>
</evidence>
<reference evidence="4" key="1">
    <citation type="submission" date="2020-12" db="EMBL/GenBank/DDBJ databases">
        <title>Geomonas sp. Red875, isolated from river sediment.</title>
        <authorList>
            <person name="Xu Z."/>
            <person name="Zhang Z."/>
            <person name="Masuda Y."/>
            <person name="Itoh H."/>
            <person name="Senoo K."/>
        </authorList>
    </citation>
    <scope>NUCLEOTIDE SEQUENCE</scope>
    <source>
        <strain evidence="4">Red875</strain>
    </source>
</reference>
<keyword evidence="2" id="KW-0732">Signal</keyword>
<dbReference type="AlphaFoldDB" id="A0A8J7JCI7"/>
<dbReference type="GO" id="GO:0016787">
    <property type="term" value="F:hydrolase activity"/>
    <property type="evidence" value="ECO:0007669"/>
    <property type="project" value="InterPro"/>
</dbReference>
<proteinExistence type="predicted"/>
<evidence type="ECO:0000313" key="5">
    <source>
        <dbReference type="Proteomes" id="UP000636888"/>
    </source>
</evidence>
<protein>
    <submittedName>
        <fullName evidence="4">Metallophosphoesterase</fullName>
    </submittedName>
</protein>